<gene>
    <name evidence="2" type="ORF">F1D05_30615</name>
</gene>
<name>A0A7G6X5G2_9ACTN</name>
<proteinExistence type="predicted"/>
<accession>A0A7G6X5G2</accession>
<dbReference type="EMBL" id="CP043661">
    <property type="protein sequence ID" value="QNE21477.1"/>
    <property type="molecule type" value="Genomic_DNA"/>
</dbReference>
<feature type="transmembrane region" description="Helical" evidence="1">
    <location>
        <begin position="47"/>
        <end position="67"/>
    </location>
</feature>
<protein>
    <submittedName>
        <fullName evidence="2">Uncharacterized protein</fullName>
    </submittedName>
</protein>
<keyword evidence="1" id="KW-0812">Transmembrane</keyword>
<dbReference type="Proteomes" id="UP000515563">
    <property type="component" value="Chromosome"/>
</dbReference>
<organism evidence="2 3">
    <name type="scientific">Kribbella qitaiheensis</name>
    <dbReference type="NCBI Taxonomy" id="1544730"/>
    <lineage>
        <taxon>Bacteria</taxon>
        <taxon>Bacillati</taxon>
        <taxon>Actinomycetota</taxon>
        <taxon>Actinomycetes</taxon>
        <taxon>Propionibacteriales</taxon>
        <taxon>Kribbellaceae</taxon>
        <taxon>Kribbella</taxon>
    </lineage>
</organism>
<reference evidence="2 3" key="2">
    <citation type="journal article" date="2020" name="Microbiol. Resour. Announc.">
        <title>Antarctic desert soil bacteria exhibit high novel natural product potential, evaluated through long-read genome sequencing and comparative genomics.</title>
        <authorList>
            <person name="Benaud N."/>
            <person name="Edwards R.J."/>
            <person name="Amos T.G."/>
            <person name="D'Agostino P.M."/>
            <person name="Gutierrez-Chavez C."/>
            <person name="Montgomery K."/>
            <person name="Nicetic I."/>
            <person name="Ferrari B.C."/>
        </authorList>
    </citation>
    <scope>NUCLEOTIDE SEQUENCE [LARGE SCALE GENOMIC DNA]</scope>
    <source>
        <strain evidence="2 3">SPB151</strain>
    </source>
</reference>
<feature type="transmembrane region" description="Helical" evidence="1">
    <location>
        <begin position="12"/>
        <end position="35"/>
    </location>
</feature>
<keyword evidence="1" id="KW-0472">Membrane</keyword>
<sequence>MDPLPFVDGRAGLAFTIAVGLFVVLQAGSTLVAAVRRGRSRASHVRMDRGTLPLVILFVAAGFIGAAQSAGRVGGATIALVPCF</sequence>
<evidence type="ECO:0000313" key="3">
    <source>
        <dbReference type="Proteomes" id="UP000515563"/>
    </source>
</evidence>
<keyword evidence="1" id="KW-1133">Transmembrane helix</keyword>
<dbReference type="AlphaFoldDB" id="A0A7G6X5G2"/>
<evidence type="ECO:0000256" key="1">
    <source>
        <dbReference type="SAM" id="Phobius"/>
    </source>
</evidence>
<evidence type="ECO:0000313" key="2">
    <source>
        <dbReference type="EMBL" id="QNE21477.1"/>
    </source>
</evidence>
<reference evidence="3" key="1">
    <citation type="submission" date="2019-09" db="EMBL/GenBank/DDBJ databases">
        <title>Antimicrobial potential of Antarctic Bacteria.</title>
        <authorList>
            <person name="Benaud N."/>
            <person name="Edwards R.J."/>
            <person name="Ferrari B.C."/>
        </authorList>
    </citation>
    <scope>NUCLEOTIDE SEQUENCE [LARGE SCALE GENOMIC DNA]</scope>
    <source>
        <strain evidence="3">SPB151</strain>
    </source>
</reference>
<keyword evidence="3" id="KW-1185">Reference proteome</keyword>
<dbReference type="KEGG" id="kqi:F1D05_30615"/>
<dbReference type="RefSeq" id="WP_185443883.1">
    <property type="nucleotide sequence ID" value="NZ_CP043661.1"/>
</dbReference>